<dbReference type="Gene3D" id="2.40.440.10">
    <property type="entry name" value="L,D-transpeptidase catalytic domain-like"/>
    <property type="match status" value="1"/>
</dbReference>
<dbReference type="Proteomes" id="UP001501352">
    <property type="component" value="Unassembled WGS sequence"/>
</dbReference>
<gene>
    <name evidence="11" type="ORF">GCM10009422_18070</name>
</gene>
<protein>
    <recommendedName>
        <fullName evidence="10">L,D-TPase catalytic domain-containing protein</fullName>
    </recommendedName>
</protein>
<comment type="caution">
    <text evidence="11">The sequence shown here is derived from an EMBL/GenBank/DDBJ whole genome shotgun (WGS) entry which is preliminary data.</text>
</comment>
<dbReference type="Pfam" id="PF03734">
    <property type="entry name" value="YkuD"/>
    <property type="match status" value="1"/>
</dbReference>
<dbReference type="SUPFAM" id="SSF47090">
    <property type="entry name" value="PGBD-like"/>
    <property type="match status" value="1"/>
</dbReference>
<dbReference type="InterPro" id="IPR050979">
    <property type="entry name" value="LD-transpeptidase"/>
</dbReference>
<dbReference type="PANTHER" id="PTHR30582:SF30">
    <property type="entry name" value="BLR4375 PROTEIN"/>
    <property type="match status" value="1"/>
</dbReference>
<evidence type="ECO:0000256" key="7">
    <source>
        <dbReference type="PROSITE-ProRule" id="PRU01373"/>
    </source>
</evidence>
<dbReference type="PROSITE" id="PS51257">
    <property type="entry name" value="PROKAR_LIPOPROTEIN"/>
    <property type="match status" value="1"/>
</dbReference>
<dbReference type="SUPFAM" id="SSF141523">
    <property type="entry name" value="L,D-transpeptidase catalytic domain-like"/>
    <property type="match status" value="1"/>
</dbReference>
<dbReference type="InterPro" id="IPR005490">
    <property type="entry name" value="LD_TPept_cat_dom"/>
</dbReference>
<reference evidence="11 12" key="1">
    <citation type="journal article" date="2019" name="Int. J. Syst. Evol. Microbiol.">
        <title>The Global Catalogue of Microorganisms (GCM) 10K type strain sequencing project: providing services to taxonomists for standard genome sequencing and annotation.</title>
        <authorList>
            <consortium name="The Broad Institute Genomics Platform"/>
            <consortium name="The Broad Institute Genome Sequencing Center for Infectious Disease"/>
            <person name="Wu L."/>
            <person name="Ma J."/>
        </authorList>
    </citation>
    <scope>NUCLEOTIDE SEQUENCE [LARGE SCALE GENOMIC DNA]</scope>
    <source>
        <strain evidence="11 12">JCM 12928</strain>
    </source>
</reference>
<dbReference type="InterPro" id="IPR036365">
    <property type="entry name" value="PGBD-like_sf"/>
</dbReference>
<keyword evidence="12" id="KW-1185">Reference proteome</keyword>
<feature type="compositionally biased region" description="Low complexity" evidence="8">
    <location>
        <begin position="43"/>
        <end position="64"/>
    </location>
</feature>
<keyword evidence="5 7" id="KW-0573">Peptidoglycan synthesis</keyword>
<feature type="signal peptide" evidence="9">
    <location>
        <begin position="1"/>
        <end position="16"/>
    </location>
</feature>
<evidence type="ECO:0000256" key="2">
    <source>
        <dbReference type="ARBA" id="ARBA00005992"/>
    </source>
</evidence>
<evidence type="ECO:0000256" key="9">
    <source>
        <dbReference type="SAM" id="SignalP"/>
    </source>
</evidence>
<evidence type="ECO:0000256" key="3">
    <source>
        <dbReference type="ARBA" id="ARBA00022679"/>
    </source>
</evidence>
<sequence>MSFRLILASTSLIALAACGEREPAAPVEATQTITLTAEAIERATPVAVAPTPTPAPTEGEAATPPAQPDPGLIRVQILLDRSTFSPGVIDGLAGDNTRQAAAAFRSANGMTGDAVDADLLRKLAETDRSAAMTEYTLTEADLAGPFSPPPGDLASQARNGVNYTSVRERIAERFHITEPLLQALNPDVDFRRAGVRIVVPAVSDNALPEVTRIVVDKTERSLRAFDASNRLVAFYPATIGSTERPAPSGTLTVVGVAKEPDYTYDPDKLSYDRGPNKITVPAGPNNPVGSTWIALSRQSYGIHGTPDPSKVAKTASNGCIRLTNWDAQQLAAAVKPGVEVRFV</sequence>
<feature type="active site" description="Proton donor/acceptor" evidence="7">
    <location>
        <position position="303"/>
    </location>
</feature>
<proteinExistence type="inferred from homology"/>
<dbReference type="RefSeq" id="WP_343792906.1">
    <property type="nucleotide sequence ID" value="NZ_BAAAGA010000004.1"/>
</dbReference>
<evidence type="ECO:0000256" key="5">
    <source>
        <dbReference type="ARBA" id="ARBA00022984"/>
    </source>
</evidence>
<evidence type="ECO:0000256" key="6">
    <source>
        <dbReference type="ARBA" id="ARBA00023316"/>
    </source>
</evidence>
<dbReference type="EMBL" id="BAAAGA010000004">
    <property type="protein sequence ID" value="GAA0622443.1"/>
    <property type="molecule type" value="Genomic_DNA"/>
</dbReference>
<comment type="pathway">
    <text evidence="1 7">Cell wall biogenesis; peptidoglycan biosynthesis.</text>
</comment>
<dbReference type="InterPro" id="IPR038063">
    <property type="entry name" value="Transpep_catalytic_dom"/>
</dbReference>
<comment type="similarity">
    <text evidence="2">Belongs to the YkuD family.</text>
</comment>
<evidence type="ECO:0000256" key="4">
    <source>
        <dbReference type="ARBA" id="ARBA00022960"/>
    </source>
</evidence>
<feature type="chain" id="PRO_5045075896" description="L,D-TPase catalytic domain-containing protein" evidence="9">
    <location>
        <begin position="17"/>
        <end position="343"/>
    </location>
</feature>
<evidence type="ECO:0000313" key="11">
    <source>
        <dbReference type="EMBL" id="GAA0622443.1"/>
    </source>
</evidence>
<keyword evidence="9" id="KW-0732">Signal</keyword>
<organism evidence="11 12">
    <name type="scientific">Brevundimonas kwangchunensis</name>
    <dbReference type="NCBI Taxonomy" id="322163"/>
    <lineage>
        <taxon>Bacteria</taxon>
        <taxon>Pseudomonadati</taxon>
        <taxon>Pseudomonadota</taxon>
        <taxon>Alphaproteobacteria</taxon>
        <taxon>Caulobacterales</taxon>
        <taxon>Caulobacteraceae</taxon>
        <taxon>Brevundimonas</taxon>
    </lineage>
</organism>
<evidence type="ECO:0000256" key="8">
    <source>
        <dbReference type="SAM" id="MobiDB-lite"/>
    </source>
</evidence>
<dbReference type="PANTHER" id="PTHR30582">
    <property type="entry name" value="L,D-TRANSPEPTIDASE"/>
    <property type="match status" value="1"/>
</dbReference>
<accession>A0ABN1GX66</accession>
<feature type="domain" description="L,D-TPase catalytic" evidence="10">
    <location>
        <begin position="211"/>
        <end position="343"/>
    </location>
</feature>
<dbReference type="CDD" id="cd16913">
    <property type="entry name" value="YkuD_like"/>
    <property type="match status" value="1"/>
</dbReference>
<feature type="active site" description="Nucleophile" evidence="7">
    <location>
        <position position="319"/>
    </location>
</feature>
<name>A0ABN1GX66_9CAUL</name>
<evidence type="ECO:0000256" key="1">
    <source>
        <dbReference type="ARBA" id="ARBA00004752"/>
    </source>
</evidence>
<feature type="region of interest" description="Disordered" evidence="8">
    <location>
        <begin position="43"/>
        <end position="70"/>
    </location>
</feature>
<evidence type="ECO:0000313" key="12">
    <source>
        <dbReference type="Proteomes" id="UP001501352"/>
    </source>
</evidence>
<evidence type="ECO:0000259" key="10">
    <source>
        <dbReference type="PROSITE" id="PS52029"/>
    </source>
</evidence>
<keyword evidence="4 7" id="KW-0133">Cell shape</keyword>
<keyword evidence="6 7" id="KW-0961">Cell wall biogenesis/degradation</keyword>
<dbReference type="PROSITE" id="PS52029">
    <property type="entry name" value="LD_TPASE"/>
    <property type="match status" value="1"/>
</dbReference>
<keyword evidence="3" id="KW-0808">Transferase</keyword>